<keyword evidence="25" id="KW-1185">Reference proteome</keyword>
<keyword evidence="11" id="KW-1015">Disulfide bond</keyword>
<dbReference type="Pfam" id="PF00028">
    <property type="entry name" value="Cadherin"/>
    <property type="match status" value="9"/>
</dbReference>
<comment type="subcellular location">
    <subcellularLocation>
        <location evidence="1">Cell membrane</location>
        <topology evidence="1">Single-pass type I membrane protein</topology>
    </subcellularLocation>
</comment>
<feature type="transmembrane region" description="Helical" evidence="20">
    <location>
        <begin position="2443"/>
        <end position="2464"/>
    </location>
</feature>
<dbReference type="InterPro" id="IPR018247">
    <property type="entry name" value="EF_Hand_1_Ca_BS"/>
</dbReference>
<dbReference type="SUPFAM" id="SSF50156">
    <property type="entry name" value="PDZ domain-like"/>
    <property type="match status" value="3"/>
</dbReference>
<evidence type="ECO:0000259" key="23">
    <source>
        <dbReference type="PROSITE" id="PS50268"/>
    </source>
</evidence>
<dbReference type="CDD" id="cd00136">
    <property type="entry name" value="PDZ_canonical"/>
    <property type="match status" value="1"/>
</dbReference>
<feature type="domain" description="Cadherin" evidence="23">
    <location>
        <begin position="1321"/>
        <end position="1434"/>
    </location>
</feature>
<dbReference type="GO" id="GO:0016342">
    <property type="term" value="C:catenin complex"/>
    <property type="evidence" value="ECO:0007669"/>
    <property type="project" value="TreeGrafter"/>
</dbReference>
<evidence type="ECO:0000256" key="9">
    <source>
        <dbReference type="ARBA" id="ARBA00022989"/>
    </source>
</evidence>
<dbReference type="PANTHER" id="PTHR24027:SF413">
    <property type="entry name" value="CADHERIN RELATED FAMILY MEMBER 1"/>
    <property type="match status" value="1"/>
</dbReference>
<feature type="region of interest" description="Disordered" evidence="19">
    <location>
        <begin position="2776"/>
        <end position="2829"/>
    </location>
</feature>
<reference evidence="24" key="2">
    <citation type="submission" date="2021-08" db="EMBL/GenBank/DDBJ databases">
        <authorList>
            <person name="Eriksson T."/>
        </authorList>
    </citation>
    <scope>NUCLEOTIDE SEQUENCE</scope>
    <source>
        <strain evidence="24">Stoneville</strain>
        <tissue evidence="24">Whole head</tissue>
    </source>
</reference>
<feature type="domain" description="Cadherin" evidence="23">
    <location>
        <begin position="869"/>
        <end position="977"/>
    </location>
</feature>
<evidence type="ECO:0000256" key="17">
    <source>
        <dbReference type="ARBA" id="ARBA00059331"/>
    </source>
</evidence>
<dbReference type="GO" id="GO:0048513">
    <property type="term" value="P:animal organ development"/>
    <property type="evidence" value="ECO:0007669"/>
    <property type="project" value="UniProtKB-ARBA"/>
</dbReference>
<feature type="domain" description="Cadherin" evidence="23">
    <location>
        <begin position="1995"/>
        <end position="2101"/>
    </location>
</feature>
<dbReference type="InterPro" id="IPR015919">
    <property type="entry name" value="Cadherin-like_sf"/>
</dbReference>
<dbReference type="FunFam" id="2.60.40.60:FF:000098">
    <property type="entry name" value="cadherin-23 isoform X1"/>
    <property type="match status" value="1"/>
</dbReference>
<feature type="domain" description="Cadherin" evidence="23">
    <location>
        <begin position="1210"/>
        <end position="1320"/>
    </location>
</feature>
<dbReference type="GO" id="GO:0045296">
    <property type="term" value="F:cadherin binding"/>
    <property type="evidence" value="ECO:0007669"/>
    <property type="project" value="TreeGrafter"/>
</dbReference>
<evidence type="ECO:0000256" key="6">
    <source>
        <dbReference type="ARBA" id="ARBA00022737"/>
    </source>
</evidence>
<evidence type="ECO:0000256" key="12">
    <source>
        <dbReference type="ARBA" id="ARBA00023170"/>
    </source>
</evidence>
<feature type="region of interest" description="Disordered" evidence="19">
    <location>
        <begin position="63"/>
        <end position="88"/>
    </location>
</feature>
<feature type="compositionally biased region" description="Basic and acidic residues" evidence="19">
    <location>
        <begin position="2791"/>
        <end position="2802"/>
    </location>
</feature>
<feature type="domain" description="Cadherin" evidence="23">
    <location>
        <begin position="773"/>
        <end position="868"/>
    </location>
</feature>
<protein>
    <recommendedName>
        <fullName evidence="14">Cadherin-related family member 1</fullName>
    </recommendedName>
    <alternativeName>
        <fullName evidence="15">Photoreceptor cadherin</fullName>
    </alternativeName>
    <alternativeName>
        <fullName evidence="16">Protocadherin-21</fullName>
    </alternativeName>
</protein>
<keyword evidence="13" id="KW-0325">Glycoprotein</keyword>
<feature type="domain" description="EF-hand" evidence="22">
    <location>
        <begin position="2836"/>
        <end position="2871"/>
    </location>
</feature>
<feature type="compositionally biased region" description="Polar residues" evidence="19">
    <location>
        <begin position="3212"/>
        <end position="3221"/>
    </location>
</feature>
<keyword evidence="3" id="KW-0245">EGF-like domain</keyword>
<dbReference type="SMART" id="SM00228">
    <property type="entry name" value="PDZ"/>
    <property type="match status" value="3"/>
</dbReference>
<dbReference type="PROSITE" id="PS00232">
    <property type="entry name" value="CADHERIN_1"/>
    <property type="match status" value="9"/>
</dbReference>
<evidence type="ECO:0000256" key="4">
    <source>
        <dbReference type="ARBA" id="ARBA00022692"/>
    </source>
</evidence>
<dbReference type="PROSITE" id="PS50106">
    <property type="entry name" value="PDZ"/>
    <property type="match status" value="3"/>
</dbReference>
<feature type="region of interest" description="Disordered" evidence="19">
    <location>
        <begin position="459"/>
        <end position="481"/>
    </location>
</feature>
<dbReference type="FunFam" id="2.60.40.60:FF:000168">
    <property type="entry name" value="Cadherin-related family member 2"/>
    <property type="match status" value="1"/>
</dbReference>
<comment type="caution">
    <text evidence="24">The sequence shown here is derived from an EMBL/GenBank/DDBJ whole genome shotgun (WGS) entry which is preliminary data.</text>
</comment>
<dbReference type="PRINTS" id="PR00205">
    <property type="entry name" value="CADHERIN"/>
</dbReference>
<keyword evidence="2" id="KW-1003">Cell membrane</keyword>
<dbReference type="Gene3D" id="1.20.120.1250">
    <property type="entry name" value="Sulfhydryl oxidase R596, ORFan domain"/>
    <property type="match status" value="1"/>
</dbReference>
<feature type="domain" description="Cadherin" evidence="23">
    <location>
        <begin position="1547"/>
        <end position="1668"/>
    </location>
</feature>
<dbReference type="FunFam" id="2.60.40.60:FF:000345">
    <property type="entry name" value="Cadherin 2"/>
    <property type="match status" value="1"/>
</dbReference>
<keyword evidence="6" id="KW-0677">Repeat</keyword>
<dbReference type="InterPro" id="IPR011992">
    <property type="entry name" value="EF-hand-dom_pair"/>
</dbReference>
<keyword evidence="8" id="KW-0130">Cell adhesion</keyword>
<evidence type="ECO:0000256" key="20">
    <source>
        <dbReference type="SAM" id="Phobius"/>
    </source>
</evidence>
<dbReference type="InterPro" id="IPR036034">
    <property type="entry name" value="PDZ_sf"/>
</dbReference>
<feature type="domain" description="Cadherin" evidence="23">
    <location>
        <begin position="1669"/>
        <end position="1772"/>
    </location>
</feature>
<dbReference type="GO" id="GO:0048589">
    <property type="term" value="P:developmental growth"/>
    <property type="evidence" value="ECO:0007669"/>
    <property type="project" value="UniProtKB-ARBA"/>
</dbReference>
<keyword evidence="10 20" id="KW-0472">Membrane</keyword>
<dbReference type="FunFam" id="2.60.40.60:FF:000039">
    <property type="entry name" value="FAT atypical cadherin 3"/>
    <property type="match status" value="1"/>
</dbReference>
<dbReference type="InterPro" id="IPR002048">
    <property type="entry name" value="EF_hand_dom"/>
</dbReference>
<keyword evidence="5" id="KW-0732">Signal</keyword>
<evidence type="ECO:0000256" key="13">
    <source>
        <dbReference type="ARBA" id="ARBA00023180"/>
    </source>
</evidence>
<feature type="domain" description="Cadherin" evidence="23">
    <location>
        <begin position="1884"/>
        <end position="1992"/>
    </location>
</feature>
<evidence type="ECO:0000256" key="16">
    <source>
        <dbReference type="ARBA" id="ARBA00044335"/>
    </source>
</evidence>
<dbReference type="FunFam" id="2.30.42.10:FF:000390">
    <property type="match status" value="1"/>
</dbReference>
<dbReference type="EMBL" id="JABDTM020028226">
    <property type="protein sequence ID" value="KAH0809295.1"/>
    <property type="molecule type" value="Genomic_DNA"/>
</dbReference>
<feature type="domain" description="PDZ" evidence="21">
    <location>
        <begin position="329"/>
        <end position="410"/>
    </location>
</feature>
<feature type="region of interest" description="Disordered" evidence="19">
    <location>
        <begin position="521"/>
        <end position="543"/>
    </location>
</feature>
<evidence type="ECO:0000256" key="19">
    <source>
        <dbReference type="SAM" id="MobiDB-lite"/>
    </source>
</evidence>
<dbReference type="Pfam" id="PF00595">
    <property type="entry name" value="PDZ"/>
    <property type="match status" value="3"/>
</dbReference>
<feature type="domain" description="PDZ" evidence="21">
    <location>
        <begin position="196"/>
        <end position="282"/>
    </location>
</feature>
<dbReference type="GO" id="GO:0048731">
    <property type="term" value="P:system development"/>
    <property type="evidence" value="ECO:0007669"/>
    <property type="project" value="UniProtKB-ARBA"/>
</dbReference>
<dbReference type="GO" id="GO:0001736">
    <property type="term" value="P:establishment of planar polarity"/>
    <property type="evidence" value="ECO:0007669"/>
    <property type="project" value="UniProtKB-ARBA"/>
</dbReference>
<reference evidence="24" key="1">
    <citation type="journal article" date="2020" name="J Insects Food Feed">
        <title>The yellow mealworm (Tenebrio molitor) genome: a resource for the emerging insects as food and feed industry.</title>
        <authorList>
            <person name="Eriksson T."/>
            <person name="Andere A."/>
            <person name="Kelstrup H."/>
            <person name="Emery V."/>
            <person name="Picard C."/>
        </authorList>
    </citation>
    <scope>NUCLEOTIDE SEQUENCE</scope>
    <source>
        <strain evidence="24">Stoneville</strain>
        <tissue evidence="24">Whole head</tissue>
    </source>
</reference>
<dbReference type="FunFam" id="2.60.40.60:FF:000124">
    <property type="entry name" value="Cadherin-related family member 1"/>
    <property type="match status" value="1"/>
</dbReference>
<dbReference type="FunFam" id="2.60.40.60:FF:000118">
    <property type="entry name" value="protocadherin Fat 4"/>
    <property type="match status" value="3"/>
</dbReference>
<dbReference type="FunFam" id="2.60.40.60:FF:000382">
    <property type="entry name" value="Cadherin 23"/>
    <property type="match status" value="1"/>
</dbReference>
<dbReference type="GO" id="GO:0030154">
    <property type="term" value="P:cell differentiation"/>
    <property type="evidence" value="ECO:0007669"/>
    <property type="project" value="UniProtKB-ARBA"/>
</dbReference>
<evidence type="ECO:0000256" key="5">
    <source>
        <dbReference type="ARBA" id="ARBA00022729"/>
    </source>
</evidence>
<feature type="domain" description="PDZ" evidence="21">
    <location>
        <begin position="679"/>
        <end position="745"/>
    </location>
</feature>
<dbReference type="InterPro" id="IPR002126">
    <property type="entry name" value="Cadherin-like_dom"/>
</dbReference>
<dbReference type="SMART" id="SM00054">
    <property type="entry name" value="EFh"/>
    <property type="match status" value="2"/>
</dbReference>
<dbReference type="PROSITE" id="PS50268">
    <property type="entry name" value="CADHERIN_2"/>
    <property type="match status" value="14"/>
</dbReference>
<keyword evidence="4 20" id="KW-0812">Transmembrane</keyword>
<evidence type="ECO:0000259" key="21">
    <source>
        <dbReference type="PROSITE" id="PS50106"/>
    </source>
</evidence>
<evidence type="ECO:0000256" key="14">
    <source>
        <dbReference type="ARBA" id="ARBA00044073"/>
    </source>
</evidence>
<evidence type="ECO:0000256" key="7">
    <source>
        <dbReference type="ARBA" id="ARBA00022837"/>
    </source>
</evidence>
<accession>A0A8J6H728</accession>
<name>A0A8J6H728_TENMO</name>
<dbReference type="SUPFAM" id="SSF49313">
    <property type="entry name" value="Cadherin-like"/>
    <property type="match status" value="14"/>
</dbReference>
<evidence type="ECO:0000256" key="18">
    <source>
        <dbReference type="PROSITE-ProRule" id="PRU00043"/>
    </source>
</evidence>
<evidence type="ECO:0000313" key="25">
    <source>
        <dbReference type="Proteomes" id="UP000719412"/>
    </source>
</evidence>
<evidence type="ECO:0000256" key="1">
    <source>
        <dbReference type="ARBA" id="ARBA00004251"/>
    </source>
</evidence>
<feature type="region of interest" description="Disordered" evidence="19">
    <location>
        <begin position="620"/>
        <end position="645"/>
    </location>
</feature>
<feature type="region of interest" description="Disordered" evidence="19">
    <location>
        <begin position="290"/>
        <end position="309"/>
    </location>
</feature>
<dbReference type="InterPro" id="IPR039808">
    <property type="entry name" value="Cadherin"/>
</dbReference>
<evidence type="ECO:0000259" key="22">
    <source>
        <dbReference type="PROSITE" id="PS50222"/>
    </source>
</evidence>
<dbReference type="CDD" id="cd11304">
    <property type="entry name" value="Cadherin_repeat"/>
    <property type="match status" value="13"/>
</dbReference>
<dbReference type="Gene3D" id="2.30.42.10">
    <property type="match status" value="3"/>
</dbReference>
<dbReference type="Proteomes" id="UP000719412">
    <property type="component" value="Unassembled WGS sequence"/>
</dbReference>
<keyword evidence="7 18" id="KW-0106">Calcium</keyword>
<dbReference type="SUPFAM" id="SSF47473">
    <property type="entry name" value="EF-hand"/>
    <property type="match status" value="1"/>
</dbReference>
<dbReference type="Pfam" id="PF13499">
    <property type="entry name" value="EF-hand_7"/>
    <property type="match status" value="1"/>
</dbReference>
<keyword evidence="9 20" id="KW-1133">Transmembrane helix</keyword>
<evidence type="ECO:0000256" key="8">
    <source>
        <dbReference type="ARBA" id="ARBA00022889"/>
    </source>
</evidence>
<feature type="compositionally biased region" description="Low complexity" evidence="19">
    <location>
        <begin position="71"/>
        <end position="83"/>
    </location>
</feature>
<evidence type="ECO:0000256" key="11">
    <source>
        <dbReference type="ARBA" id="ARBA00023157"/>
    </source>
</evidence>
<evidence type="ECO:0000256" key="3">
    <source>
        <dbReference type="ARBA" id="ARBA00022536"/>
    </source>
</evidence>
<evidence type="ECO:0000313" key="24">
    <source>
        <dbReference type="EMBL" id="KAH0809295.1"/>
    </source>
</evidence>
<feature type="domain" description="Cadherin" evidence="23">
    <location>
        <begin position="2237"/>
        <end position="2343"/>
    </location>
</feature>
<dbReference type="Gene3D" id="1.10.238.10">
    <property type="entry name" value="EF-hand"/>
    <property type="match status" value="1"/>
</dbReference>
<gene>
    <name evidence="24" type="ORF">GEV33_013496</name>
</gene>
<dbReference type="GO" id="GO:0008013">
    <property type="term" value="F:beta-catenin binding"/>
    <property type="evidence" value="ECO:0007669"/>
    <property type="project" value="TreeGrafter"/>
</dbReference>
<feature type="region of interest" description="Disordered" evidence="19">
    <location>
        <begin position="3205"/>
        <end position="3231"/>
    </location>
</feature>
<feature type="domain" description="Cadherin" evidence="23">
    <location>
        <begin position="2130"/>
        <end position="2221"/>
    </location>
</feature>
<dbReference type="FunFam" id="2.60.40.60:FF:000306">
    <property type="entry name" value="Cadherin 23"/>
    <property type="match status" value="1"/>
</dbReference>
<evidence type="ECO:0000256" key="15">
    <source>
        <dbReference type="ARBA" id="ARBA00044253"/>
    </source>
</evidence>
<dbReference type="Gene3D" id="2.60.40.60">
    <property type="entry name" value="Cadherins"/>
    <property type="match status" value="14"/>
</dbReference>
<evidence type="ECO:0000256" key="10">
    <source>
        <dbReference type="ARBA" id="ARBA00023136"/>
    </source>
</evidence>
<dbReference type="GO" id="GO:0007156">
    <property type="term" value="P:homophilic cell adhesion via plasma membrane adhesion molecules"/>
    <property type="evidence" value="ECO:0007669"/>
    <property type="project" value="InterPro"/>
</dbReference>
<dbReference type="PANTHER" id="PTHR24027">
    <property type="entry name" value="CADHERIN-23"/>
    <property type="match status" value="1"/>
</dbReference>
<dbReference type="GO" id="GO:0007163">
    <property type="term" value="P:establishment or maintenance of cell polarity"/>
    <property type="evidence" value="ECO:0007669"/>
    <property type="project" value="UniProtKB-ARBA"/>
</dbReference>
<organism evidence="24 25">
    <name type="scientific">Tenebrio molitor</name>
    <name type="common">Yellow mealworm beetle</name>
    <dbReference type="NCBI Taxonomy" id="7067"/>
    <lineage>
        <taxon>Eukaryota</taxon>
        <taxon>Metazoa</taxon>
        <taxon>Ecdysozoa</taxon>
        <taxon>Arthropoda</taxon>
        <taxon>Hexapoda</taxon>
        <taxon>Insecta</taxon>
        <taxon>Pterygota</taxon>
        <taxon>Neoptera</taxon>
        <taxon>Endopterygota</taxon>
        <taxon>Coleoptera</taxon>
        <taxon>Polyphaga</taxon>
        <taxon>Cucujiformia</taxon>
        <taxon>Tenebrionidae</taxon>
        <taxon>Tenebrio</taxon>
    </lineage>
</organism>
<sequence length="3254" mass="361252">MCSLICINRQVSDAYVYKSITNYGSNARVVKEHPKDAVVGSGDSDLLQLVRRLSSSDHVKMGANVSRHSSKGLSGRRSQSSGSICNGKGRHNDGKMCGSLPSYLDDRNSTGCNNNHHDCEKPPLDEVQRIPPLGDGAPLHWKFSDNQTALCDQGYGSERSPEEEYPPPLPDHDSQCHHHLEPHACYPFITPESTFVVKLTKSSRGLGLSVTGGIDSGGSWPGLIRIKRLFPHQPASACGLLNVGDLIIEANGITLTGLTNYEALEVLRTAPNQVELKVCRPPPDVLSCVSPISEVPPPPPRREPPTSLNLHSSEIYCTPEDDYYHGEFEVTLTKIQGSLGFTLRKEDDSALGHYVRALVREPALTDGRIRAGDKIIAVNEVEISPMSHEQAVQFLRQCGDVVKLRLYRDSAQTPVAALSPTETTPRTSFSKKTHLRQEAVDMLNDIAVRKLIPGNHGTYKCSASPTSSPRRLRRQACPSDASQITDSSIKYMINDEQFHEGLLQKCSHPFDDDSFNLFTIEPDDGDRPSRPSSLDLYNPNQTPVAARKPRFNFSLAHNAYELNNLDADVLDAPNLTYTLGNDDVASTEAECGDSFPKEPASMPHIPSDNPGFSYKNPAYQSAHPQCGTEVDEKPTTSTAKPAKTDDTNMKKWKGVVFDGHDENEEMQSMTIEEEYDILSIELNRGWNSRLGFSLQGAAGVTYVSAVHADSVAAKDGRLKPGDRVIKVNDESVEHMTTNEIIDLLRIVRVQCNRPPRFLINGQTEIVLRLKEGKETPVGTLIYKLRGIDPDGDPLNFGVRSQPGSDVIRVENISPDEADVYLNQELDRETGDEYPLVLTLTDGRLGQGNYVTQSLLLLVEDVNDNTPIFTSHQSSIVLREDAAPGVIATLHATDADEGAYGQVVYHLQEADAESLLFSVSTAGGKAIVRLVGSLDYEKQTIHQLRVLAVDRAKQGRVNTGTAALLVKVEDVEDQPPEFVKVTSVARVAENVPVGTSVLQVTAIDGDRGVNNPIKYSLSSNSIDKISDVFTVDENTGTVLTTRTLDRESLSMSSGTYILQITATESGGKVKPPPTATSEVTVIITDVNDETPKFRSGHYECEIAENAPVNTPLTFLGSAMPEVYDHDQGINGTFQLYVKGASDTFEITPTKAINEATFTIRVKNSSLIDYEKIKTINFTLVAKEIVKHNPKFSEVPVVVRILDRNDNYPEFTKSVYEVFVPENCDIGATVAWVQALDDDSGVFGTMGIRYTQLAGSIQHMLNLHPTSGVISVKTAGGPNWDREQVSRHYLTVEARDDLGGGNRNTVQLIINIEDVNDNAPVFTQSRYEARLVENENDFENPLKVEARDADLNGTKNSEIEYTLFGQLGHNFTIDPVSGVVKPQMPVDFEILDGTHRDNIRQLHLTVRARDWGNPSLFSDVPLHIYVQDANDHAPIFEYTFYNKSVPENIPGGTSVLQVRAKDFDGSSPNNRIVYRIQNGASDKFIIGAESGIISVAIGASLDPDLTQPRTLHYSLNVVALDGAPGENQLQAGVTVNISILDVNNKNPVFYDPGRVTVRENTAVGSVITKLRAKDLDDSANLVYTINPNACDAKTERGILLKSNDFNCTEVFELHPTTAVLTISQLLDREMVETVQMGLMVEDTASETGAQVAITTITIDIEDINDNSPKFQKPFYKFSITENSKNGVIIGNVMAEDADKNKTITYTLDGRYEITELVHLDSDSGDLIVANRIDHEVYDWFNFTVKATDSGIPPRFSRVEIFVQILDENDNNPFFLPEPQSLLISEDTPVGRQVAIIEARDADSGEFGKITYLLDRISSQGKFSLDADTGILKVSEKLDREEKHGYLLVIEAWDNYQYGFNSGESRNAFKHVNVTILDVNDNPPQLLVPPYCINITEFHEPGQTITTFHASDADDPNTSNGQVIIDISDGNQKNFFALQQISDWAAELRTTTSLRGRHGNYTLMMRAQDLGTPSHLVEEPIHICVIDFNDHPPMFISPPHNSTLRVPENATVGSALVKIVATDEDVGVNGVVRYRLKVDPAGHWKSFNLQPVSGILELRLPFSRKKQKIYDIRIEAYDLGVPSLSSDLDLTVYVSNINDYQPQFLIDEFTVNFTENKLPDVENRVLPDTVGRDELEFDGPFTPICYFIVGGNENGLFKLRPVEHILTVTRPLDREQKDTHLLLIKATEDCSKPPRNESFFDSSDDTQLKLIVKVLDVNDNPPQFIHRIFTGGVSTATNFGTTFMEVKAEDADLGHNAKIFYYLIGKVQMTLTEGIDDFKREPFLVDRETGEVQLNFDPQQGMKGYFDFMVLVNDTGGLQDVARVFIYLLREDQRVRFVLRQQPPELRNKIEAFREILGNVTGAIVNVDEFRVHANHDGSIDKTRTDLYLHLVDRRDNSIIEVDEVLRLVDQNTEKLDGLFKEFNVLDTQPGGTLALRAIKSTSTTFWLTAATLFLFLLLLLCLALCINQRQTYHRKLKAATATAYVNADSDIDGRGLSALSGRVPNTNKHSMEGSNPIWLQAYENEWYKNADEFSQNSEHDSLDENVVSCGELPHCNNLQHVNNNGRPQNLYQTLPPALPRPKMSEAKADTVPGLGFKDKEKALETIKNLEGRDPDYQKLAIKGLIGRAKRTLTLTKDKEKLQNINEAMAVFDEWLNNFEKNGSSKENRSYLPLNAITALLPLKTQYKLGTAKDDAFYKAYKEANGEYKNLRTISSGENGPTWDIVRNAELKKLLKDLDENKPDLWKDDLPTEEHLKLILWAYSPEASKIKKNISKFEDKLGSPEQESSEESEDDKKGSKRKSDGEGSSSEESPTKKKKNESRVMAETDCASESASSVCDEERVRRLFQACDANGDGYIDSQDLLAICRELSLEDSLDELMLQLGADAQGRISYEQFLRRRLALRPEIDALKNTNKDNSSEISQGKLDSWEWDSGARDMSPVPKTITGTADKYAEDNNFKFPDASLKRQNQTEIIVARNNCVKGDRAVFHHVLAPGEEPKNSLISTTTNWSLLFGIAPEASPEVPAPEHGTSPGDSGLVDELLASSSIVPHPARPPFRELQLTVESGGDKSCLTTYIFNPVDTCTGTPSPEKFPLKTPEIESKSQRDDIIDTETHMHPNFLYGKILHDGRPNFLTEYELSYKNCNFGVADHGKCCVGGHFGRDLSFGHLYTISKSDKEERTYDEPYTGDLPRRSWLCCPGSQHHVECEQPPPLETSKSPSTPSEAITKAPSHSLCSGNCEDVLRLSSQKKRENSRSS</sequence>
<keyword evidence="12" id="KW-0675">Receptor</keyword>
<feature type="domain" description="Cadherin" evidence="23">
    <location>
        <begin position="1773"/>
        <end position="1883"/>
    </location>
</feature>
<evidence type="ECO:0000256" key="2">
    <source>
        <dbReference type="ARBA" id="ARBA00022475"/>
    </source>
</evidence>
<comment type="function">
    <text evidence="17">Cadherins are calcium-dependent cell adhesion proteins. They preferentially interact with themselves in a homophilic manner in connecting cells.</text>
</comment>
<dbReference type="CDD" id="cd00051">
    <property type="entry name" value="EFh"/>
    <property type="match status" value="1"/>
</dbReference>
<dbReference type="InterPro" id="IPR020894">
    <property type="entry name" value="Cadherin_CS"/>
</dbReference>
<dbReference type="PROSITE" id="PS00018">
    <property type="entry name" value="EF_HAND_1"/>
    <property type="match status" value="1"/>
</dbReference>
<dbReference type="PROSITE" id="PS50222">
    <property type="entry name" value="EF_HAND_2"/>
    <property type="match status" value="1"/>
</dbReference>
<dbReference type="InterPro" id="IPR001478">
    <property type="entry name" value="PDZ"/>
</dbReference>
<feature type="domain" description="Cadherin" evidence="23">
    <location>
        <begin position="978"/>
        <end position="1092"/>
    </location>
</feature>
<feature type="domain" description="Cadherin" evidence="23">
    <location>
        <begin position="1435"/>
        <end position="1547"/>
    </location>
</feature>
<proteinExistence type="predicted"/>
<dbReference type="SMART" id="SM00112">
    <property type="entry name" value="CA"/>
    <property type="match status" value="14"/>
</dbReference>
<dbReference type="GO" id="GO:0016477">
    <property type="term" value="P:cell migration"/>
    <property type="evidence" value="ECO:0007669"/>
    <property type="project" value="TreeGrafter"/>
</dbReference>
<feature type="domain" description="Cadherin" evidence="23">
    <location>
        <begin position="1093"/>
        <end position="1209"/>
    </location>
</feature>
<dbReference type="GO" id="GO:0005509">
    <property type="term" value="F:calcium ion binding"/>
    <property type="evidence" value="ECO:0007669"/>
    <property type="project" value="UniProtKB-UniRule"/>
</dbReference>